<feature type="non-terminal residue" evidence="1">
    <location>
        <position position="1"/>
    </location>
</feature>
<protein>
    <submittedName>
        <fullName evidence="1">Uncharacterized protein</fullName>
    </submittedName>
</protein>
<dbReference type="KEGG" id="bor:COCMIDRAFT_52565"/>
<dbReference type="RefSeq" id="XP_007691652.1">
    <property type="nucleotide sequence ID" value="XM_007693462.1"/>
</dbReference>
<organism evidence="1 2">
    <name type="scientific">Bipolaris oryzae ATCC 44560</name>
    <dbReference type="NCBI Taxonomy" id="930090"/>
    <lineage>
        <taxon>Eukaryota</taxon>
        <taxon>Fungi</taxon>
        <taxon>Dikarya</taxon>
        <taxon>Ascomycota</taxon>
        <taxon>Pezizomycotina</taxon>
        <taxon>Dothideomycetes</taxon>
        <taxon>Pleosporomycetidae</taxon>
        <taxon>Pleosporales</taxon>
        <taxon>Pleosporineae</taxon>
        <taxon>Pleosporaceae</taxon>
        <taxon>Bipolaris</taxon>
    </lineage>
</organism>
<dbReference type="EMBL" id="KI964084">
    <property type="protein sequence ID" value="EUC41828.1"/>
    <property type="molecule type" value="Genomic_DNA"/>
</dbReference>
<dbReference type="GeneID" id="19124548"/>
<keyword evidence="2" id="KW-1185">Reference proteome</keyword>
<evidence type="ECO:0000313" key="1">
    <source>
        <dbReference type="EMBL" id="EUC41828.1"/>
    </source>
</evidence>
<feature type="non-terminal residue" evidence="1">
    <location>
        <position position="65"/>
    </location>
</feature>
<dbReference type="AlphaFoldDB" id="W6YWC2"/>
<sequence length="65" mass="6842">GATPSLECTDSSTAPTCACACSNGVTFNQKLSLNSLTTPTTPSDDTCQKDKVGCLQREQQLTMQL</sequence>
<gene>
    <name evidence="1" type="ORF">COCMIDRAFT_52565</name>
</gene>
<proteinExistence type="predicted"/>
<dbReference type="Proteomes" id="UP000054032">
    <property type="component" value="Unassembled WGS sequence"/>
</dbReference>
<dbReference type="HOGENOM" id="CLU_176416_1_0_1"/>
<name>W6YWC2_COCMI</name>
<accession>W6YWC2</accession>
<evidence type="ECO:0000313" key="2">
    <source>
        <dbReference type="Proteomes" id="UP000054032"/>
    </source>
</evidence>
<reference evidence="1 2" key="1">
    <citation type="journal article" date="2013" name="PLoS Genet.">
        <title>Comparative genome structure, secondary metabolite, and effector coding capacity across Cochliobolus pathogens.</title>
        <authorList>
            <person name="Condon B.J."/>
            <person name="Leng Y."/>
            <person name="Wu D."/>
            <person name="Bushley K.E."/>
            <person name="Ohm R.A."/>
            <person name="Otillar R."/>
            <person name="Martin J."/>
            <person name="Schackwitz W."/>
            <person name="Grimwood J."/>
            <person name="MohdZainudin N."/>
            <person name="Xue C."/>
            <person name="Wang R."/>
            <person name="Manning V.A."/>
            <person name="Dhillon B."/>
            <person name="Tu Z.J."/>
            <person name="Steffenson B.J."/>
            <person name="Salamov A."/>
            <person name="Sun H."/>
            <person name="Lowry S."/>
            <person name="LaButti K."/>
            <person name="Han J."/>
            <person name="Copeland A."/>
            <person name="Lindquist E."/>
            <person name="Barry K."/>
            <person name="Schmutz J."/>
            <person name="Baker S.E."/>
            <person name="Ciuffetti L.M."/>
            <person name="Grigoriev I.V."/>
            <person name="Zhong S."/>
            <person name="Turgeon B.G."/>
        </authorList>
    </citation>
    <scope>NUCLEOTIDE SEQUENCE [LARGE SCALE GENOMIC DNA]</scope>
    <source>
        <strain evidence="1 2">ATCC 44560</strain>
    </source>
</reference>
<dbReference type="OrthoDB" id="3688278at2759"/>